<gene>
    <name evidence="3" type="ORF">FJM05_01735</name>
</gene>
<dbReference type="RefSeq" id="WP_004026942.1">
    <property type="nucleotide sequence ID" value="NZ_CP041200.1"/>
</dbReference>
<dbReference type="InterPro" id="IPR003768">
    <property type="entry name" value="ScpA"/>
</dbReference>
<dbReference type="AlphaFoldDB" id="A0AAP9ACJ1"/>
<sequence>MSQNQMQNSLFEYKFIDFNGPLDTLCVLIKQKRLDINNLDILELSKQYLNFVNQLIKTIDIDVLGDHLAMASYLIELKTRMLMPSIDEKQILNIEEDRQNLIDRLIEYNGYKNLTEHLKQRLDFRATMIDLPQQDYEPFYSEDVVYKPLPNCLDPIILKNIMDKIIYENELKNYEIDEIKVQEYDINQLEWLLLNYLNQSPNQQASMFSFFNVQASVDKNKRFFVMMFLIILILINRNEILFEEIENDYLLKINNEKNIDDYNSSSIEQAKNLTNDLT</sequence>
<keyword evidence="1" id="KW-0159">Chromosome partition</keyword>
<evidence type="ECO:0000256" key="2">
    <source>
        <dbReference type="ARBA" id="ARBA00044777"/>
    </source>
</evidence>
<organism evidence="3 4">
    <name type="scientific">Ureaplasma urealyticum</name>
    <name type="common">Ureaplasma urealyticum biotype 2</name>
    <dbReference type="NCBI Taxonomy" id="2130"/>
    <lineage>
        <taxon>Bacteria</taxon>
        <taxon>Bacillati</taxon>
        <taxon>Mycoplasmatota</taxon>
        <taxon>Mycoplasmoidales</taxon>
        <taxon>Mycoplasmoidaceae</taxon>
        <taxon>Ureaplasma</taxon>
    </lineage>
</organism>
<name>A0AAP9ACJ1_UREUR</name>
<dbReference type="Proteomes" id="UP000318231">
    <property type="component" value="Chromosome"/>
</dbReference>
<dbReference type="PANTHER" id="PTHR33969">
    <property type="entry name" value="SEGREGATION AND CONDENSATION PROTEIN A"/>
    <property type="match status" value="1"/>
</dbReference>
<dbReference type="GO" id="GO:0007059">
    <property type="term" value="P:chromosome segregation"/>
    <property type="evidence" value="ECO:0007669"/>
    <property type="project" value="UniProtKB-KW"/>
</dbReference>
<accession>A0AAP9ACJ1</accession>
<dbReference type="Gene3D" id="6.10.250.2410">
    <property type="match status" value="1"/>
</dbReference>
<proteinExistence type="predicted"/>
<dbReference type="Pfam" id="PF02616">
    <property type="entry name" value="SMC_ScpA"/>
    <property type="match status" value="1"/>
</dbReference>
<dbReference type="PANTHER" id="PTHR33969:SF2">
    <property type="entry name" value="SEGREGATION AND CONDENSATION PROTEIN A"/>
    <property type="match status" value="1"/>
</dbReference>
<protein>
    <recommendedName>
        <fullName evidence="2">Segregation and condensation protein A</fullName>
    </recommendedName>
</protein>
<evidence type="ECO:0000313" key="4">
    <source>
        <dbReference type="Proteomes" id="UP000318231"/>
    </source>
</evidence>
<reference evidence="3 4" key="1">
    <citation type="submission" date="2019-07" db="EMBL/GenBank/DDBJ databases">
        <title>Comparative genomics of three clinical Ureaplasma species: analysis of their core genomes and virulence factors.</title>
        <authorList>
            <person name="Yang T."/>
            <person name="Zhang Y."/>
            <person name="Li X."/>
            <person name="Kong Y."/>
            <person name="Yu H."/>
            <person name="Ruan Z."/>
            <person name="Xie X."/>
            <person name="Zhang J."/>
        </authorList>
    </citation>
    <scope>NUCLEOTIDE SEQUENCE [LARGE SCALE GENOMIC DNA]</scope>
    <source>
        <strain evidence="3 4">132</strain>
    </source>
</reference>
<evidence type="ECO:0000256" key="1">
    <source>
        <dbReference type="ARBA" id="ARBA00022829"/>
    </source>
</evidence>
<dbReference type="EMBL" id="CP041200">
    <property type="protein sequence ID" value="QDI64913.1"/>
    <property type="molecule type" value="Genomic_DNA"/>
</dbReference>
<evidence type="ECO:0000313" key="3">
    <source>
        <dbReference type="EMBL" id="QDI64913.1"/>
    </source>
</evidence>